<evidence type="ECO:0000313" key="1">
    <source>
        <dbReference type="EMBL" id="MBX62067.1"/>
    </source>
</evidence>
<accession>A0A2P2Q505</accession>
<proteinExistence type="predicted"/>
<dbReference type="EMBL" id="GGEC01081583">
    <property type="protein sequence ID" value="MBX62067.1"/>
    <property type="molecule type" value="Transcribed_RNA"/>
</dbReference>
<organism evidence="1">
    <name type="scientific">Rhizophora mucronata</name>
    <name type="common">Asiatic mangrove</name>
    <dbReference type="NCBI Taxonomy" id="61149"/>
    <lineage>
        <taxon>Eukaryota</taxon>
        <taxon>Viridiplantae</taxon>
        <taxon>Streptophyta</taxon>
        <taxon>Embryophyta</taxon>
        <taxon>Tracheophyta</taxon>
        <taxon>Spermatophyta</taxon>
        <taxon>Magnoliopsida</taxon>
        <taxon>eudicotyledons</taxon>
        <taxon>Gunneridae</taxon>
        <taxon>Pentapetalae</taxon>
        <taxon>rosids</taxon>
        <taxon>fabids</taxon>
        <taxon>Malpighiales</taxon>
        <taxon>Rhizophoraceae</taxon>
        <taxon>Rhizophora</taxon>
    </lineage>
</organism>
<protein>
    <submittedName>
        <fullName evidence="1">Uncharacterized protein</fullName>
    </submittedName>
</protein>
<dbReference type="AlphaFoldDB" id="A0A2P2Q505"/>
<sequence>MAEGSKLKTALERQLTCMPLTD</sequence>
<name>A0A2P2Q505_RHIMU</name>
<reference evidence="1" key="1">
    <citation type="submission" date="2018-02" db="EMBL/GenBank/DDBJ databases">
        <title>Rhizophora mucronata_Transcriptome.</title>
        <authorList>
            <person name="Meera S.P."/>
            <person name="Sreeshan A."/>
            <person name="Augustine A."/>
        </authorList>
    </citation>
    <scope>NUCLEOTIDE SEQUENCE</scope>
    <source>
        <tissue evidence="1">Leaf</tissue>
    </source>
</reference>